<reference evidence="1 2" key="1">
    <citation type="submission" date="2020-07" db="EMBL/GenBank/DDBJ databases">
        <authorList>
            <person name="Partida-Martinez L."/>
            <person name="Huntemann M."/>
            <person name="Clum A."/>
            <person name="Wang J."/>
            <person name="Palaniappan K."/>
            <person name="Ritter S."/>
            <person name="Chen I.-M."/>
            <person name="Stamatis D."/>
            <person name="Reddy T."/>
            <person name="O'Malley R."/>
            <person name="Daum C."/>
            <person name="Shapiro N."/>
            <person name="Ivanova N."/>
            <person name="Kyrpides N."/>
            <person name="Woyke T."/>
        </authorList>
    </citation>
    <scope>NUCLEOTIDE SEQUENCE [LARGE SCALE GENOMIC DNA]</scope>
    <source>
        <strain evidence="1 2">AT2.17</strain>
    </source>
</reference>
<evidence type="ECO:0000313" key="1">
    <source>
        <dbReference type="EMBL" id="NYE38392.1"/>
    </source>
</evidence>
<protein>
    <submittedName>
        <fullName evidence="1">Uncharacterized protein</fullName>
    </submittedName>
</protein>
<dbReference type="AlphaFoldDB" id="A0A7Y9H5S2"/>
<dbReference type="Proteomes" id="UP000549911">
    <property type="component" value="Unassembled WGS sequence"/>
</dbReference>
<gene>
    <name evidence="1" type="ORF">F4692_003540</name>
</gene>
<reference evidence="1 2" key="2">
    <citation type="submission" date="2020-08" db="EMBL/GenBank/DDBJ databases">
        <title>The Agave Microbiome: Exploring the role of microbial communities in plant adaptations to desert environments.</title>
        <authorList>
            <person name="Partida-Martinez L.P."/>
        </authorList>
    </citation>
    <scope>NUCLEOTIDE SEQUENCE [LARGE SCALE GENOMIC DNA]</scope>
    <source>
        <strain evidence="1 2">AT2.17</strain>
    </source>
</reference>
<dbReference type="EMBL" id="JACCBW010000004">
    <property type="protein sequence ID" value="NYE38392.1"/>
    <property type="molecule type" value="Genomic_DNA"/>
</dbReference>
<proteinExistence type="predicted"/>
<sequence length="175" mass="18676">MSSEQVVLVAAGVVALVALLLALRAQRRASAAEASAAALGERLALLERPVTAPTPSAPSAAPDGDDVAHYLITSIAPDVEEPASAVPVARPIDGRLFADIVARETVVKAASWTHGLRRALSPESRNRIRFAARQEARRSTRERRAEMKQALREFRARERAAVRAATSDPVGEDVA</sequence>
<comment type="caution">
    <text evidence="1">The sequence shown here is derived from an EMBL/GenBank/DDBJ whole genome shotgun (WGS) entry which is preliminary data.</text>
</comment>
<keyword evidence="2" id="KW-1185">Reference proteome</keyword>
<accession>A0A7Y9H5S2</accession>
<name>A0A7Y9H5S2_9ACTN</name>
<dbReference type="RefSeq" id="WP_179621013.1">
    <property type="nucleotide sequence ID" value="NZ_JACCBW010000004.1"/>
</dbReference>
<organism evidence="1 2">
    <name type="scientific">Nocardioides cavernae</name>
    <dbReference type="NCBI Taxonomy" id="1921566"/>
    <lineage>
        <taxon>Bacteria</taxon>
        <taxon>Bacillati</taxon>
        <taxon>Actinomycetota</taxon>
        <taxon>Actinomycetes</taxon>
        <taxon>Propionibacteriales</taxon>
        <taxon>Nocardioidaceae</taxon>
        <taxon>Nocardioides</taxon>
    </lineage>
</organism>
<evidence type="ECO:0000313" key="2">
    <source>
        <dbReference type="Proteomes" id="UP000549911"/>
    </source>
</evidence>